<reference evidence="2 3" key="1">
    <citation type="journal article" date="2012" name="Science">
        <title>The Paleozoic origin of enzymatic lignin decomposition reconstructed from 31 fungal genomes.</title>
        <authorList>
            <person name="Floudas D."/>
            <person name="Binder M."/>
            <person name="Riley R."/>
            <person name="Barry K."/>
            <person name="Blanchette R.A."/>
            <person name="Henrissat B."/>
            <person name="Martinez A.T."/>
            <person name="Otillar R."/>
            <person name="Spatafora J.W."/>
            <person name="Yadav J.S."/>
            <person name="Aerts A."/>
            <person name="Benoit I."/>
            <person name="Boyd A."/>
            <person name="Carlson A."/>
            <person name="Copeland A."/>
            <person name="Coutinho P.M."/>
            <person name="de Vries R.P."/>
            <person name="Ferreira P."/>
            <person name="Findley K."/>
            <person name="Foster B."/>
            <person name="Gaskell J."/>
            <person name="Glotzer D."/>
            <person name="Gorecki P."/>
            <person name="Heitman J."/>
            <person name="Hesse C."/>
            <person name="Hori C."/>
            <person name="Igarashi K."/>
            <person name="Jurgens J.A."/>
            <person name="Kallen N."/>
            <person name="Kersten P."/>
            <person name="Kohler A."/>
            <person name="Kuees U."/>
            <person name="Kumar T.K.A."/>
            <person name="Kuo A."/>
            <person name="LaButti K."/>
            <person name="Larrondo L.F."/>
            <person name="Lindquist E."/>
            <person name="Ling A."/>
            <person name="Lombard V."/>
            <person name="Lucas S."/>
            <person name="Lundell T."/>
            <person name="Martin R."/>
            <person name="McLaughlin D.J."/>
            <person name="Morgenstern I."/>
            <person name="Morin E."/>
            <person name="Murat C."/>
            <person name="Nagy L.G."/>
            <person name="Nolan M."/>
            <person name="Ohm R.A."/>
            <person name="Patyshakuliyeva A."/>
            <person name="Rokas A."/>
            <person name="Ruiz-Duenas F.J."/>
            <person name="Sabat G."/>
            <person name="Salamov A."/>
            <person name="Samejima M."/>
            <person name="Schmutz J."/>
            <person name="Slot J.C."/>
            <person name="St John F."/>
            <person name="Stenlid J."/>
            <person name="Sun H."/>
            <person name="Sun S."/>
            <person name="Syed K."/>
            <person name="Tsang A."/>
            <person name="Wiebenga A."/>
            <person name="Young D."/>
            <person name="Pisabarro A."/>
            <person name="Eastwood D.C."/>
            <person name="Martin F."/>
            <person name="Cullen D."/>
            <person name="Grigoriev I.V."/>
            <person name="Hibbett D.S."/>
        </authorList>
    </citation>
    <scope>NUCLEOTIDE SEQUENCE [LARGE SCALE GENOMIC DNA]</scope>
    <source>
        <strain evidence="2 3">DJM-731 SS1</strain>
    </source>
</reference>
<protein>
    <submittedName>
        <fullName evidence="2">Uncharacterized protein</fullName>
    </submittedName>
</protein>
<name>M5G2G8_DACPD</name>
<feature type="region of interest" description="Disordered" evidence="1">
    <location>
        <begin position="1"/>
        <end position="55"/>
    </location>
</feature>
<dbReference type="HOGENOM" id="CLU_3037886_0_0_1"/>
<gene>
    <name evidence="2" type="ORF">DACRYDRAFT_20951</name>
</gene>
<feature type="compositionally biased region" description="Low complexity" evidence="1">
    <location>
        <begin position="40"/>
        <end position="55"/>
    </location>
</feature>
<dbReference type="Proteomes" id="UP000030653">
    <property type="component" value="Unassembled WGS sequence"/>
</dbReference>
<evidence type="ECO:0000313" key="3">
    <source>
        <dbReference type="Proteomes" id="UP000030653"/>
    </source>
</evidence>
<keyword evidence="3" id="KW-1185">Reference proteome</keyword>
<dbReference type="AlphaFoldDB" id="M5G2G8"/>
<sequence length="55" mass="6171">MLQHPHQHQTPHIPEHTPRMPFPLPSPLTLKADRPPAPPTIHITPAAYPPYSRGV</sequence>
<dbReference type="GeneID" id="63687223"/>
<feature type="non-terminal residue" evidence="2">
    <location>
        <position position="55"/>
    </location>
</feature>
<dbReference type="RefSeq" id="XP_040631305.1">
    <property type="nucleotide sequence ID" value="XM_040772161.1"/>
</dbReference>
<organism evidence="2 3">
    <name type="scientific">Dacryopinax primogenitus (strain DJM 731)</name>
    <name type="common">Brown rot fungus</name>
    <dbReference type="NCBI Taxonomy" id="1858805"/>
    <lineage>
        <taxon>Eukaryota</taxon>
        <taxon>Fungi</taxon>
        <taxon>Dikarya</taxon>
        <taxon>Basidiomycota</taxon>
        <taxon>Agaricomycotina</taxon>
        <taxon>Dacrymycetes</taxon>
        <taxon>Dacrymycetales</taxon>
        <taxon>Dacrymycetaceae</taxon>
        <taxon>Dacryopinax</taxon>
    </lineage>
</organism>
<proteinExistence type="predicted"/>
<evidence type="ECO:0000313" key="2">
    <source>
        <dbReference type="EMBL" id="EJU04411.1"/>
    </source>
</evidence>
<evidence type="ECO:0000256" key="1">
    <source>
        <dbReference type="SAM" id="MobiDB-lite"/>
    </source>
</evidence>
<accession>M5G2G8</accession>
<dbReference type="EMBL" id="JH795858">
    <property type="protein sequence ID" value="EJU04411.1"/>
    <property type="molecule type" value="Genomic_DNA"/>
</dbReference>